<dbReference type="GeneID" id="20236444"/>
<evidence type="ECO:0000313" key="3">
    <source>
        <dbReference type="Proteomes" id="UP000030746"/>
    </source>
</evidence>
<dbReference type="OMA" id="CPEEDNV"/>
<dbReference type="OrthoDB" id="6088294at2759"/>
<dbReference type="Gene3D" id="2.60.120.260">
    <property type="entry name" value="Galactose-binding domain-like"/>
    <property type="match status" value="1"/>
</dbReference>
<accession>V3ZWU1</accession>
<dbReference type="EMBL" id="KB203274">
    <property type="protein sequence ID" value="ESO85406.1"/>
    <property type="molecule type" value="Genomic_DNA"/>
</dbReference>
<evidence type="ECO:0000256" key="1">
    <source>
        <dbReference type="SAM" id="SignalP"/>
    </source>
</evidence>
<dbReference type="Proteomes" id="UP000030746">
    <property type="component" value="Unassembled WGS sequence"/>
</dbReference>
<dbReference type="AlphaFoldDB" id="V3ZWU1"/>
<feature type="chain" id="PRO_5004716678" evidence="1">
    <location>
        <begin position="23"/>
        <end position="602"/>
    </location>
</feature>
<protein>
    <submittedName>
        <fullName evidence="2">Uncharacterized protein</fullName>
    </submittedName>
</protein>
<gene>
    <name evidence="2" type="ORF">LOTGIDRAFT_154902</name>
</gene>
<keyword evidence="1" id="KW-0732">Signal</keyword>
<feature type="signal peptide" evidence="1">
    <location>
        <begin position="1"/>
        <end position="22"/>
    </location>
</feature>
<keyword evidence="3" id="KW-1185">Reference proteome</keyword>
<dbReference type="RefSeq" id="XP_009063653.1">
    <property type="nucleotide sequence ID" value="XM_009065405.1"/>
</dbReference>
<evidence type="ECO:0000313" key="2">
    <source>
        <dbReference type="EMBL" id="ESO85406.1"/>
    </source>
</evidence>
<name>V3ZWU1_LOTGI</name>
<organism evidence="2 3">
    <name type="scientific">Lottia gigantea</name>
    <name type="common">Giant owl limpet</name>
    <dbReference type="NCBI Taxonomy" id="225164"/>
    <lineage>
        <taxon>Eukaryota</taxon>
        <taxon>Metazoa</taxon>
        <taxon>Spiralia</taxon>
        <taxon>Lophotrochozoa</taxon>
        <taxon>Mollusca</taxon>
        <taxon>Gastropoda</taxon>
        <taxon>Patellogastropoda</taxon>
        <taxon>Lottioidea</taxon>
        <taxon>Lottiidae</taxon>
        <taxon>Lottia</taxon>
    </lineage>
</organism>
<dbReference type="HOGENOM" id="CLU_429787_0_0_1"/>
<proteinExistence type="predicted"/>
<dbReference type="CTD" id="20236444"/>
<reference evidence="2 3" key="1">
    <citation type="journal article" date="2013" name="Nature">
        <title>Insights into bilaterian evolution from three spiralian genomes.</title>
        <authorList>
            <person name="Simakov O."/>
            <person name="Marletaz F."/>
            <person name="Cho S.J."/>
            <person name="Edsinger-Gonzales E."/>
            <person name="Havlak P."/>
            <person name="Hellsten U."/>
            <person name="Kuo D.H."/>
            <person name="Larsson T."/>
            <person name="Lv J."/>
            <person name="Arendt D."/>
            <person name="Savage R."/>
            <person name="Osoegawa K."/>
            <person name="de Jong P."/>
            <person name="Grimwood J."/>
            <person name="Chapman J.A."/>
            <person name="Shapiro H."/>
            <person name="Aerts A."/>
            <person name="Otillar R.P."/>
            <person name="Terry A.Y."/>
            <person name="Boore J.L."/>
            <person name="Grigoriev I.V."/>
            <person name="Lindberg D.R."/>
            <person name="Seaver E.C."/>
            <person name="Weisblat D.A."/>
            <person name="Putnam N.H."/>
            <person name="Rokhsar D.S."/>
        </authorList>
    </citation>
    <scope>NUCLEOTIDE SEQUENCE [LARGE SCALE GENOMIC DNA]</scope>
</reference>
<sequence>MANLTGNIILALILVWYREVGSVKVGIEAESTTASFPKHYRSLASNGQTLYLHQNDYVTYNFCLIKPTSVILEDVITSNDGPADTIQVKINDGVIGTFQSVAGSNYGFNWNVFSPSGQIGQTLNLGAGQHSISIYVIAADNFGVEVDVFKFDVLDDEVSKDTFTCYLKCIDTLPSVTALPGLIQSKAVQKSYSTMCTEEDNVDVAIFNKGIAEYEITATAPLYDTSMNMRHPDTTNCPFLTPIYWLYEDVVISPTTAAQTSNDSILQFRQKSSDTTEMLVTFTLKGKKNGYIDSNIGSKLFMNMEPPAVSTEVTVRYLHRNGSVITFDPVTFDSSVTAHTWDVPDFTWKEDIGNYIFIDVKSANGNQILSNFKMERRYMGPDQVVSIYETSTLRIEGVKIDFWWQAPENMEVTLTTSQEIWNDIAYFRIANLQTDGFAQVFVLYQDGNMRLLYKTPSQFDWIPFGTSVILGQTKVDDFRPAVSINKVDINPQDLTMELTYDDNSKTTLKVIPSASKTTLQVYEMDLKKNKETHPFATFRSMYVETGNNDADNIISDQSSTKRVLGGSWKELLGNTFMMYRRCESKHLTQSPDITVTVTKTEL</sequence>
<dbReference type="KEGG" id="lgi:LOTGIDRAFT_154902"/>